<evidence type="ECO:0000256" key="1">
    <source>
        <dbReference type="SAM" id="Phobius"/>
    </source>
</evidence>
<protein>
    <submittedName>
        <fullName evidence="2">Uncharacterized protein</fullName>
    </submittedName>
</protein>
<dbReference type="EMBL" id="CP144143">
    <property type="protein sequence ID" value="WWC83961.1"/>
    <property type="molecule type" value="Genomic_DNA"/>
</dbReference>
<sequence>MRLLFLHYIFATLFQILNRRIYISRISALWLLLVFAISVTPRKYLHDLFSHHIDYTYSQYAHTQEKVVVTYKFNCGFNETIALDPFLGGQAFRPTLLMEYIVSGSSFIPEYLYSTSFHYFVHRGPPTA</sequence>
<accession>A0ABZ2EKW4</accession>
<evidence type="ECO:0000313" key="3">
    <source>
        <dbReference type="Proteomes" id="UP001321305"/>
    </source>
</evidence>
<reference evidence="3" key="1">
    <citation type="submission" date="2024-01" db="EMBL/GenBank/DDBJ databases">
        <title>Mycovorax composti gen. nov. sp. nov., a member of the family Chitinophagaceae isolated from button mushroom compost.</title>
        <authorList>
            <person name="Thai M."/>
            <person name="Bell T.L."/>
            <person name="Kertesz M.A."/>
        </authorList>
    </citation>
    <scope>NUCLEOTIDE SEQUENCE [LARGE SCALE GENOMIC DNA]</scope>
    <source>
        <strain evidence="3">C216</strain>
    </source>
</reference>
<keyword evidence="3" id="KW-1185">Reference proteome</keyword>
<keyword evidence="1" id="KW-1133">Transmembrane helix</keyword>
<dbReference type="Proteomes" id="UP001321305">
    <property type="component" value="Chromosome"/>
</dbReference>
<feature type="transmembrane region" description="Helical" evidence="1">
    <location>
        <begin position="29"/>
        <end position="45"/>
    </location>
</feature>
<keyword evidence="1" id="KW-0472">Membrane</keyword>
<gene>
    <name evidence="2" type="ORF">PIECOFPK_01693</name>
</gene>
<evidence type="ECO:0000313" key="2">
    <source>
        <dbReference type="EMBL" id="WWC83961.1"/>
    </source>
</evidence>
<keyword evidence="1" id="KW-0812">Transmembrane</keyword>
<name>A0ABZ2EKW4_9BACT</name>
<organism evidence="2 3">
    <name type="scientific">Mycovorax composti</name>
    <dbReference type="NCBI Taxonomy" id="2962693"/>
    <lineage>
        <taxon>Bacteria</taxon>
        <taxon>Pseudomonadati</taxon>
        <taxon>Bacteroidota</taxon>
        <taxon>Chitinophagia</taxon>
        <taxon>Chitinophagales</taxon>
        <taxon>Chitinophagaceae</taxon>
        <taxon>Mycovorax</taxon>
    </lineage>
</organism>
<proteinExistence type="predicted"/>